<feature type="compositionally biased region" description="Basic residues" evidence="1">
    <location>
        <begin position="1"/>
        <end position="14"/>
    </location>
</feature>
<reference evidence="2 3" key="1">
    <citation type="submission" date="2015-12" db="EMBL/GenBank/DDBJ databases">
        <title>Diversity of Burkholderia near neighbor genomes.</title>
        <authorList>
            <person name="Sahl J."/>
            <person name="Wagner D."/>
            <person name="Keim P."/>
        </authorList>
    </citation>
    <scope>NUCLEOTIDE SEQUENCE [LARGE SCALE GENOMIC DNA]</scope>
    <source>
        <strain evidence="2 3">BDU8</strain>
    </source>
</reference>
<protein>
    <submittedName>
        <fullName evidence="2">Uncharacterized protein</fullName>
    </submittedName>
</protein>
<evidence type="ECO:0000313" key="3">
    <source>
        <dbReference type="Proteomes" id="UP000067711"/>
    </source>
</evidence>
<evidence type="ECO:0000313" key="2">
    <source>
        <dbReference type="EMBL" id="AOJ07124.1"/>
    </source>
</evidence>
<organism evidence="2 3">
    <name type="scientific">Burkholderia mayonis</name>
    <dbReference type="NCBI Taxonomy" id="1385591"/>
    <lineage>
        <taxon>Bacteria</taxon>
        <taxon>Pseudomonadati</taxon>
        <taxon>Pseudomonadota</taxon>
        <taxon>Betaproteobacteria</taxon>
        <taxon>Burkholderiales</taxon>
        <taxon>Burkholderiaceae</taxon>
        <taxon>Burkholderia</taxon>
        <taxon>pseudomallei group</taxon>
    </lineage>
</organism>
<dbReference type="EMBL" id="CP013388">
    <property type="protein sequence ID" value="AOJ07124.1"/>
    <property type="molecule type" value="Genomic_DNA"/>
</dbReference>
<gene>
    <name evidence="2" type="ORF">WS71_07205</name>
</gene>
<sequence>MTTVRSRAKRHRRDCRGGSAVRPSGRDASAARHRPRGCRSGGGCVFVATPSQHDCAIRSGSAMRFAAGIASAIRELFDVRDAAQWCATHPMRFVDARQRSVTSLARSRIRTLE</sequence>
<proteinExistence type="predicted"/>
<name>A0A1B4FTX1_9BURK</name>
<evidence type="ECO:0000256" key="1">
    <source>
        <dbReference type="SAM" id="MobiDB-lite"/>
    </source>
</evidence>
<dbReference type="AlphaFoldDB" id="A0A1B4FTX1"/>
<dbReference type="Proteomes" id="UP000067711">
    <property type="component" value="Chromosome 2"/>
</dbReference>
<feature type="region of interest" description="Disordered" evidence="1">
    <location>
        <begin position="1"/>
        <end position="39"/>
    </location>
</feature>
<accession>A0A1B4FTX1</accession>